<dbReference type="AlphaFoldDB" id="A0ABD1K4P7"/>
<keyword evidence="5" id="KW-0966">Cell projection</keyword>
<feature type="compositionally biased region" description="Low complexity" evidence="6">
    <location>
        <begin position="581"/>
        <end position="596"/>
    </location>
</feature>
<evidence type="ECO:0000256" key="2">
    <source>
        <dbReference type="ARBA" id="ARBA00004496"/>
    </source>
</evidence>
<keyword evidence="4" id="KW-0969">Cilium</keyword>
<comment type="subcellular location">
    <subcellularLocation>
        <location evidence="1">Cell projection</location>
        <location evidence="1">Cilium</location>
    </subcellularLocation>
    <subcellularLocation>
        <location evidence="2">Cytoplasm</location>
    </subcellularLocation>
</comment>
<feature type="region of interest" description="Disordered" evidence="6">
    <location>
        <begin position="549"/>
        <end position="606"/>
    </location>
</feature>
<dbReference type="InterPro" id="IPR033305">
    <property type="entry name" value="Hydin-like"/>
</dbReference>
<dbReference type="InterPro" id="IPR013783">
    <property type="entry name" value="Ig-like_fold"/>
</dbReference>
<dbReference type="Pfam" id="PF22544">
    <property type="entry name" value="HYDIN_VesB_CFA65-like_Ig"/>
    <property type="match status" value="1"/>
</dbReference>
<feature type="domain" description="HYDIN/VesB/CFA65-like Ig-like" evidence="7">
    <location>
        <begin position="58"/>
        <end position="158"/>
    </location>
</feature>
<dbReference type="Proteomes" id="UP001591681">
    <property type="component" value="Unassembled WGS sequence"/>
</dbReference>
<evidence type="ECO:0000256" key="5">
    <source>
        <dbReference type="ARBA" id="ARBA00023273"/>
    </source>
</evidence>
<keyword evidence="3" id="KW-0963">Cytoplasm</keyword>
<dbReference type="PANTHER" id="PTHR23053">
    <property type="entry name" value="DLEC1 DELETED IN LUNG AND ESOPHAGEAL CANCER 1"/>
    <property type="match status" value="1"/>
</dbReference>
<reference evidence="8 9" key="1">
    <citation type="submission" date="2024-09" db="EMBL/GenBank/DDBJ databases">
        <title>A chromosome-level genome assembly of Gray's grenadier anchovy, Coilia grayii.</title>
        <authorList>
            <person name="Fu Z."/>
        </authorList>
    </citation>
    <scope>NUCLEOTIDE SEQUENCE [LARGE SCALE GENOMIC DNA]</scope>
    <source>
        <strain evidence="8">G4</strain>
        <tissue evidence="8">Muscle</tissue>
    </source>
</reference>
<dbReference type="GO" id="GO:0005737">
    <property type="term" value="C:cytoplasm"/>
    <property type="evidence" value="ECO:0007669"/>
    <property type="project" value="UniProtKB-SubCell"/>
</dbReference>
<gene>
    <name evidence="8" type="ORF">ACEWY4_011414</name>
</gene>
<evidence type="ECO:0000313" key="8">
    <source>
        <dbReference type="EMBL" id="KAL2094102.1"/>
    </source>
</evidence>
<comment type="caution">
    <text evidence="8">The sequence shown here is derived from an EMBL/GenBank/DDBJ whole genome shotgun (WGS) entry which is preliminary data.</text>
</comment>
<dbReference type="Gene3D" id="2.60.40.10">
    <property type="entry name" value="Immunoglobulins"/>
    <property type="match status" value="4"/>
</dbReference>
<dbReference type="PANTHER" id="PTHR23053:SF0">
    <property type="entry name" value="HYDROCEPHALUS-INDUCING PROTEIN HOMOLOG"/>
    <property type="match status" value="1"/>
</dbReference>
<dbReference type="InterPro" id="IPR053879">
    <property type="entry name" value="HYDIN_VesB_CFA65-like_Ig"/>
</dbReference>
<name>A0ABD1K4P7_9TELE</name>
<evidence type="ECO:0000256" key="6">
    <source>
        <dbReference type="SAM" id="MobiDB-lite"/>
    </source>
</evidence>
<evidence type="ECO:0000259" key="7">
    <source>
        <dbReference type="Pfam" id="PF22544"/>
    </source>
</evidence>
<feature type="compositionally biased region" description="Basic and acidic residues" evidence="6">
    <location>
        <begin position="551"/>
        <end position="580"/>
    </location>
</feature>
<evidence type="ECO:0000256" key="3">
    <source>
        <dbReference type="ARBA" id="ARBA00022490"/>
    </source>
</evidence>
<evidence type="ECO:0000256" key="1">
    <source>
        <dbReference type="ARBA" id="ARBA00004138"/>
    </source>
</evidence>
<dbReference type="Pfam" id="PF14874">
    <property type="entry name" value="PapD-like"/>
    <property type="match status" value="1"/>
</dbReference>
<accession>A0ABD1K4P7</accession>
<keyword evidence="9" id="KW-1185">Reference proteome</keyword>
<organism evidence="8 9">
    <name type="scientific">Coilia grayii</name>
    <name type="common">Gray's grenadier anchovy</name>
    <dbReference type="NCBI Taxonomy" id="363190"/>
    <lineage>
        <taxon>Eukaryota</taxon>
        <taxon>Metazoa</taxon>
        <taxon>Chordata</taxon>
        <taxon>Craniata</taxon>
        <taxon>Vertebrata</taxon>
        <taxon>Euteleostomi</taxon>
        <taxon>Actinopterygii</taxon>
        <taxon>Neopterygii</taxon>
        <taxon>Teleostei</taxon>
        <taxon>Clupei</taxon>
        <taxon>Clupeiformes</taxon>
        <taxon>Clupeoidei</taxon>
        <taxon>Engraulidae</taxon>
        <taxon>Coilinae</taxon>
        <taxon>Coilia</taxon>
    </lineage>
</organism>
<evidence type="ECO:0000256" key="4">
    <source>
        <dbReference type="ARBA" id="ARBA00023069"/>
    </source>
</evidence>
<protein>
    <recommendedName>
        <fullName evidence="7">HYDIN/VesB/CFA65-like Ig-like domain-containing protein</fullName>
    </recommendedName>
</protein>
<evidence type="ECO:0000313" key="9">
    <source>
        <dbReference type="Proteomes" id="UP001591681"/>
    </source>
</evidence>
<proteinExistence type="predicted"/>
<sequence>MSTQIITQEGDVWPNSTAEVNIVFKPQEAKLYQQTVYCDITGRESRLPLRIKGEGIGPKLQFNFDLLDMGNIFIGSKHSYEVLLSNKGLIAASYQLLEPSSAQGRCFSVSPRAGRIPPGECHTLEVTFTSSTLGVFSEDFHFAIEGNPLTLILTFRGCVMGPTFHFSVPKLDFGEVSFGFPHTLACCLTNTSLVPMTFRLRVPGDGTGPPSVTSALQVSQLDRTDWHGGVSLGEWPSEFSIVPSSGTVRAQGQVDLQQSGTAVWLRHGPLVALRAERHSGVAQARPTGGTDSGAAQRRGSGAAHCQVLMRGSADTTRTSQNMDEPGLVTLCSNTVRSYSLALVVDVEGVGEDVLALPIHARCCVPSVVLEKPVLRLEKCFVDYAYETLVTLTNTSDLPVCYGLLSQGYEEHPSLLYSSPHPRGVIQPHTSAELPVVVQAKALGPLEVTAHIAVLGSQRPPLALLLSCLAAGPVIHVPFAEVDFGSIPVLTDVRRPLQLSNRSPISARFRAQMCFPGLSHVGRPPLIPQAALMLSSRSIRTAFAGYPRRQNRSWDRKSDTRNNLTERSDSGSRGEHKRSRDSLSVGHVSPSLPLSSHSCRRTRADNCHRRHRRSCHRLVMRFIFKLPSRGNSLTLSSPLLRETGIKAEKVICISQVTPEVSMRIRFYSPNFPSSEWGHVLLES</sequence>
<dbReference type="EMBL" id="JBHFQA010000009">
    <property type="protein sequence ID" value="KAL2094102.1"/>
    <property type="molecule type" value="Genomic_DNA"/>
</dbReference>
<dbReference type="GO" id="GO:0005929">
    <property type="term" value="C:cilium"/>
    <property type="evidence" value="ECO:0007669"/>
    <property type="project" value="UniProtKB-SubCell"/>
</dbReference>